<organism evidence="3 4">
    <name type="scientific">Luteibaculum oceani</name>
    <dbReference type="NCBI Taxonomy" id="1294296"/>
    <lineage>
        <taxon>Bacteria</taxon>
        <taxon>Pseudomonadati</taxon>
        <taxon>Bacteroidota</taxon>
        <taxon>Flavobacteriia</taxon>
        <taxon>Flavobacteriales</taxon>
        <taxon>Luteibaculaceae</taxon>
        <taxon>Luteibaculum</taxon>
    </lineage>
</organism>
<proteinExistence type="inferred from homology"/>
<comment type="caution">
    <text evidence="3">The sequence shown here is derived from an EMBL/GenBank/DDBJ whole genome shotgun (WGS) entry which is preliminary data.</text>
</comment>
<dbReference type="EMBL" id="VORB01000005">
    <property type="protein sequence ID" value="TXC78868.1"/>
    <property type="molecule type" value="Genomic_DNA"/>
</dbReference>
<evidence type="ECO:0000313" key="3">
    <source>
        <dbReference type="EMBL" id="TXC78868.1"/>
    </source>
</evidence>
<keyword evidence="2" id="KW-1277">Toxin-antitoxin system</keyword>
<evidence type="ECO:0000256" key="2">
    <source>
        <dbReference type="ARBA" id="ARBA00022649"/>
    </source>
</evidence>
<gene>
    <name evidence="3" type="ORF">FRX97_06550</name>
</gene>
<protein>
    <submittedName>
        <fullName evidence="3">Type II toxin-antitoxin system RelE/ParE family toxin</fullName>
    </submittedName>
</protein>
<comment type="similarity">
    <text evidence="1">Belongs to the RelE toxin family.</text>
</comment>
<dbReference type="Gene3D" id="3.30.2310.20">
    <property type="entry name" value="RelE-like"/>
    <property type="match status" value="1"/>
</dbReference>
<dbReference type="Proteomes" id="UP000321168">
    <property type="component" value="Unassembled WGS sequence"/>
</dbReference>
<dbReference type="InterPro" id="IPR035093">
    <property type="entry name" value="RelE/ParE_toxin_dom_sf"/>
</dbReference>
<keyword evidence="4" id="KW-1185">Reference proteome</keyword>
<dbReference type="InterPro" id="IPR007712">
    <property type="entry name" value="RelE/ParE_toxin"/>
</dbReference>
<dbReference type="PANTHER" id="PTHR33755">
    <property type="entry name" value="TOXIN PARE1-RELATED"/>
    <property type="match status" value="1"/>
</dbReference>
<accession>A0A5C6V4Z0</accession>
<evidence type="ECO:0000313" key="4">
    <source>
        <dbReference type="Proteomes" id="UP000321168"/>
    </source>
</evidence>
<dbReference type="OrthoDB" id="1098070at2"/>
<name>A0A5C6V4Z0_9FLAO</name>
<dbReference type="InterPro" id="IPR051803">
    <property type="entry name" value="TA_system_RelE-like_toxin"/>
</dbReference>
<dbReference type="RefSeq" id="WP_147014392.1">
    <property type="nucleotide sequence ID" value="NZ_VORB01000005.1"/>
</dbReference>
<evidence type="ECO:0000256" key="1">
    <source>
        <dbReference type="ARBA" id="ARBA00006226"/>
    </source>
</evidence>
<dbReference type="Pfam" id="PF05016">
    <property type="entry name" value="ParE_toxin"/>
    <property type="match status" value="1"/>
</dbReference>
<dbReference type="AlphaFoldDB" id="A0A5C6V4Z0"/>
<reference evidence="3 4" key="1">
    <citation type="submission" date="2019-08" db="EMBL/GenBank/DDBJ databases">
        <title>Genome of Luteibaculum oceani JCM 18817.</title>
        <authorList>
            <person name="Bowman J.P."/>
        </authorList>
    </citation>
    <scope>NUCLEOTIDE SEQUENCE [LARGE SCALE GENOMIC DNA]</scope>
    <source>
        <strain evidence="3 4">JCM 18817</strain>
    </source>
</reference>
<sequence>MAKRQVVWTQTADIQLTIVLEYWVNRTQSVTFSRKLLHKVTERTLQIAEKPQMYRKAGLENIRVASMGNYSIYYKHSDKELIVLAFWDNRQDSKELLHLLKR</sequence>